<feature type="active site" description="Charge relay system" evidence="9">
    <location>
        <position position="176"/>
    </location>
</feature>
<name>A0A411X4F7_9BURK</name>
<reference evidence="11 12" key="2">
    <citation type="submission" date="2019-02" db="EMBL/GenBank/DDBJ databases">
        <title>Draft Genome Sequences of Six Type Strains of the Genus Massilia.</title>
        <authorList>
            <person name="Miess H."/>
            <person name="Frediansyhah A."/>
            <person name="Gross H."/>
        </authorList>
    </citation>
    <scope>NUCLEOTIDE SEQUENCE [LARGE SCALE GENOMIC DNA]</scope>
    <source>
        <strain evidence="11 12">DSM 17472</strain>
    </source>
</reference>
<gene>
    <name evidence="11" type="ORF">EYF70_25350</name>
    <name evidence="10" type="ORF">GCM10007387_50390</name>
</gene>
<dbReference type="GO" id="GO:0004180">
    <property type="term" value="F:carboxypeptidase activity"/>
    <property type="evidence" value="ECO:0007669"/>
    <property type="project" value="UniProtKB-KW"/>
</dbReference>
<evidence type="ECO:0000256" key="3">
    <source>
        <dbReference type="ARBA" id="ARBA00006534"/>
    </source>
</evidence>
<keyword evidence="7 11" id="KW-0378">Hydrolase</keyword>
<evidence type="ECO:0000256" key="8">
    <source>
        <dbReference type="ARBA" id="ARBA00022825"/>
    </source>
</evidence>
<dbReference type="SUPFAM" id="SSF52317">
    <property type="entry name" value="Class I glutamine amidotransferase-like"/>
    <property type="match status" value="1"/>
</dbReference>
<dbReference type="Pfam" id="PF03575">
    <property type="entry name" value="Peptidase_S51"/>
    <property type="match status" value="1"/>
</dbReference>
<dbReference type="Proteomes" id="UP000628442">
    <property type="component" value="Unassembled WGS sequence"/>
</dbReference>
<comment type="function">
    <text evidence="2">Exopeptidase that catalyzes the hydrolytic cleavage of multi-L-arginyl-poly-L-aspartic acid (cyanophycin; a water-insoluble reserve polymer) into aspartate-arginine dipeptides.</text>
</comment>
<dbReference type="AlphaFoldDB" id="A0A411X4F7"/>
<sequence>MTTPATEDGCLLIIGGDEQRNCRERILARFVELSGGKERRFVLLTSASEEPEKMARPYQEALARLGASHCDTVHTASRAEANDPAMAQRIAHADGILITGGDQKRLMATIGGTALDQALHEALKRRCACLAGTSAGASAMAGHMLASGSADYAPEKGAATLGAGLGFVQHIVIDQHFSQRHRINRLLSLIAQNPYLYGLGIDEDTALVVERGVGIEVIGDGGVTFVDGRNMITNAADIGDGEPAELIGVQLHVLPAGSGYLLPGAAPSARLHRITREAPAPIHEFICNLTKRNPLT</sequence>
<dbReference type="InterPro" id="IPR005320">
    <property type="entry name" value="Peptidase_S51"/>
</dbReference>
<accession>A0A411X4F7</accession>
<dbReference type="Proteomes" id="UP000292307">
    <property type="component" value="Chromosome"/>
</dbReference>
<dbReference type="InterPro" id="IPR011811">
    <property type="entry name" value="Peptidase_S51_cyanophycinase"/>
</dbReference>
<protein>
    <recommendedName>
        <fullName evidence="5">Cyanophycinase</fullName>
        <ecNumber evidence="4">3.4.15.6</ecNumber>
    </recommendedName>
</protein>
<evidence type="ECO:0000256" key="4">
    <source>
        <dbReference type="ARBA" id="ARBA00013115"/>
    </source>
</evidence>
<evidence type="ECO:0000256" key="5">
    <source>
        <dbReference type="ARBA" id="ARBA00015719"/>
    </source>
</evidence>
<evidence type="ECO:0000313" key="11">
    <source>
        <dbReference type="EMBL" id="QBI03773.1"/>
    </source>
</evidence>
<keyword evidence="12" id="KW-1185">Reference proteome</keyword>
<dbReference type="PANTHER" id="PTHR36175">
    <property type="entry name" value="CYANOPHYCINASE"/>
    <property type="match status" value="1"/>
</dbReference>
<reference evidence="10" key="1">
    <citation type="journal article" date="2014" name="Int. J. Syst. Evol. Microbiol.">
        <title>Complete genome sequence of Corynebacterium casei LMG S-19264T (=DSM 44701T), isolated from a smear-ripened cheese.</title>
        <authorList>
            <consortium name="US DOE Joint Genome Institute (JGI-PGF)"/>
            <person name="Walter F."/>
            <person name="Albersmeier A."/>
            <person name="Kalinowski J."/>
            <person name="Ruckert C."/>
        </authorList>
    </citation>
    <scope>NUCLEOTIDE SEQUENCE</scope>
    <source>
        <strain evidence="10">KCTC 12343</strain>
    </source>
</reference>
<dbReference type="EMBL" id="BMWV01000015">
    <property type="protein sequence ID" value="GGY61737.1"/>
    <property type="molecule type" value="Genomic_DNA"/>
</dbReference>
<evidence type="ECO:0000256" key="6">
    <source>
        <dbReference type="ARBA" id="ARBA00022670"/>
    </source>
</evidence>
<comment type="similarity">
    <text evidence="3">Belongs to the peptidase S51 family.</text>
</comment>
<keyword evidence="6" id="KW-0645">Protease</keyword>
<dbReference type="EC" id="3.4.15.6" evidence="4"/>
<dbReference type="OrthoDB" id="4841110at2"/>
<comment type="catalytic activity">
    <reaction evidence="1">
        <text>[L-4-(L-arginin-2-N-yl)aspartate](n) + H2O = [L-4-(L-arginin-2-N-yl)aspartate](n-1) + L-4-(L-arginin-2-N-yl)aspartate</text>
        <dbReference type="Rhea" id="RHEA:12845"/>
        <dbReference type="Rhea" id="RHEA-COMP:13728"/>
        <dbReference type="Rhea" id="RHEA-COMP:13734"/>
        <dbReference type="ChEBI" id="CHEBI:15377"/>
        <dbReference type="ChEBI" id="CHEBI:137986"/>
        <dbReference type="ChEBI" id="CHEBI:137991"/>
        <dbReference type="EC" id="3.4.15.6"/>
    </reaction>
</comment>
<keyword evidence="11" id="KW-0121">Carboxypeptidase</keyword>
<dbReference type="GO" id="GO:0006508">
    <property type="term" value="P:proteolysis"/>
    <property type="evidence" value="ECO:0007669"/>
    <property type="project" value="UniProtKB-KW"/>
</dbReference>
<dbReference type="GO" id="GO:0008241">
    <property type="term" value="F:peptidyl-dipeptidase activity"/>
    <property type="evidence" value="ECO:0007669"/>
    <property type="project" value="UniProtKB-EC"/>
</dbReference>
<dbReference type="NCBIfam" id="TIGR02069">
    <property type="entry name" value="cyanophycinase"/>
    <property type="match status" value="1"/>
</dbReference>
<feature type="active site" description="Charge relay system" evidence="9">
    <location>
        <position position="134"/>
    </location>
</feature>
<dbReference type="CDD" id="cd03145">
    <property type="entry name" value="GAT1_cyanophycinase"/>
    <property type="match status" value="1"/>
</dbReference>
<proteinExistence type="inferred from homology"/>
<feature type="active site" description="Charge relay system" evidence="9">
    <location>
        <position position="203"/>
    </location>
</feature>
<dbReference type="EMBL" id="CP036401">
    <property type="protein sequence ID" value="QBI03773.1"/>
    <property type="molecule type" value="Genomic_DNA"/>
</dbReference>
<reference evidence="10" key="3">
    <citation type="submission" date="2022-12" db="EMBL/GenBank/DDBJ databases">
        <authorList>
            <person name="Sun Q."/>
            <person name="Kim S."/>
        </authorList>
    </citation>
    <scope>NUCLEOTIDE SEQUENCE</scope>
    <source>
        <strain evidence="10">KCTC 12343</strain>
    </source>
</reference>
<dbReference type="RefSeq" id="WP_131147865.1">
    <property type="nucleotide sequence ID" value="NZ_BMWV01000015.1"/>
</dbReference>
<evidence type="ECO:0000313" key="13">
    <source>
        <dbReference type="Proteomes" id="UP000628442"/>
    </source>
</evidence>
<dbReference type="InterPro" id="IPR029062">
    <property type="entry name" value="Class_I_gatase-like"/>
</dbReference>
<keyword evidence="8" id="KW-0720">Serine protease</keyword>
<evidence type="ECO:0000256" key="2">
    <source>
        <dbReference type="ARBA" id="ARBA00002039"/>
    </source>
</evidence>
<dbReference type="Gene3D" id="3.40.50.880">
    <property type="match status" value="1"/>
</dbReference>
<dbReference type="GO" id="GO:0008236">
    <property type="term" value="F:serine-type peptidase activity"/>
    <property type="evidence" value="ECO:0007669"/>
    <property type="project" value="UniProtKB-KW"/>
</dbReference>
<evidence type="ECO:0000256" key="1">
    <source>
        <dbReference type="ARBA" id="ARBA00001092"/>
    </source>
</evidence>
<dbReference type="PIRSF" id="PIRSF032067">
    <property type="entry name" value="Cyanophycinase"/>
    <property type="match status" value="1"/>
</dbReference>
<evidence type="ECO:0000313" key="12">
    <source>
        <dbReference type="Proteomes" id="UP000292307"/>
    </source>
</evidence>
<dbReference type="PANTHER" id="PTHR36175:SF1">
    <property type="entry name" value="CYANOPHYCINASE"/>
    <property type="match status" value="1"/>
</dbReference>
<evidence type="ECO:0000313" key="10">
    <source>
        <dbReference type="EMBL" id="GGY61737.1"/>
    </source>
</evidence>
<evidence type="ECO:0000256" key="7">
    <source>
        <dbReference type="ARBA" id="ARBA00022801"/>
    </source>
</evidence>
<organism evidence="10 13">
    <name type="scientific">Pseudoduganella albidiflava</name>
    <dbReference type="NCBI Taxonomy" id="321983"/>
    <lineage>
        <taxon>Bacteria</taxon>
        <taxon>Pseudomonadati</taxon>
        <taxon>Pseudomonadota</taxon>
        <taxon>Betaproteobacteria</taxon>
        <taxon>Burkholderiales</taxon>
        <taxon>Oxalobacteraceae</taxon>
        <taxon>Telluria group</taxon>
        <taxon>Pseudoduganella</taxon>
    </lineage>
</organism>
<evidence type="ECO:0000256" key="9">
    <source>
        <dbReference type="PIRSR" id="PIRSR032067-1"/>
    </source>
</evidence>